<sequence>MMTMQIYFLFTEHIGVHFNSYFDMPTVLDSKQGPGPKHMKEIAKRARRREAKKQQQQITQQLQKHLINHNHQSFSSRITSNSNSHSRITPLSKNSHSLSSSTNNNSTPLGSSGSSRTPHSSHQHHSHYGHHLATCVFCWAQQNNDTKMPSTHSVSSANGNGLAKNSATTSTPMANAGGSTLPPPASGVNFVRTRSSVSRKLDLASIQFILDEKDINVFYDFSISHFIFYDPLVMHFDHSFKCLPGKLLISILNISENNNGLAKAEIDGLNNLASFSTPLSASSLHYAQGHSDSSSFISASLSRSGFGESSSDNHSQNSLQHNFEQFRPPRPPPGVSHQSGGVMIGNVSGPTCNGVLTRAAASAASNYFTGFFDGGASSTCSSTTSAPSTPTRRQNRRTKLLPVKISSSGIELDEILSKIQKDSKNMNLDNHQINMAVQREIRLRNRIINPPLMVGSGDLNRTPSTSSTHEPLGNLTTAASTATFSDVASVEGSSVGAASSSAANLRV</sequence>
<evidence type="ECO:0000256" key="1">
    <source>
        <dbReference type="SAM" id="MobiDB-lite"/>
    </source>
</evidence>
<protein>
    <submittedName>
        <fullName evidence="4">BZIP domain-containing protein</fullName>
    </submittedName>
</protein>
<dbReference type="AlphaFoldDB" id="A0A158QI39"/>
<feature type="region of interest" description="Disordered" evidence="1">
    <location>
        <begin position="454"/>
        <end position="473"/>
    </location>
</feature>
<accession>A0A158QI39</accession>
<feature type="region of interest" description="Disordered" evidence="1">
    <location>
        <begin position="74"/>
        <end position="126"/>
    </location>
</feature>
<feature type="region of interest" description="Disordered" evidence="1">
    <location>
        <begin position="307"/>
        <end position="342"/>
    </location>
</feature>
<feature type="compositionally biased region" description="Low complexity" evidence="1">
    <location>
        <begin position="378"/>
        <end position="391"/>
    </location>
</feature>
<feature type="compositionally biased region" description="Polar residues" evidence="1">
    <location>
        <begin position="459"/>
        <end position="473"/>
    </location>
</feature>
<reference evidence="4" key="1">
    <citation type="submission" date="2016-04" db="UniProtKB">
        <authorList>
            <consortium name="WormBaseParasite"/>
        </authorList>
    </citation>
    <scope>IDENTIFICATION</scope>
</reference>
<feature type="region of interest" description="Disordered" evidence="1">
    <location>
        <begin position="148"/>
        <end position="187"/>
    </location>
</feature>
<evidence type="ECO:0000313" key="2">
    <source>
        <dbReference type="EMBL" id="VDO04663.1"/>
    </source>
</evidence>
<feature type="compositionally biased region" description="Polar residues" evidence="1">
    <location>
        <begin position="312"/>
        <end position="323"/>
    </location>
</feature>
<gene>
    <name evidence="2" type="ORF">HNAJ_LOCUS8631</name>
</gene>
<organism evidence="4">
    <name type="scientific">Rodentolepis nana</name>
    <name type="common">Dwarf tapeworm</name>
    <name type="synonym">Hymenolepis nana</name>
    <dbReference type="NCBI Taxonomy" id="102285"/>
    <lineage>
        <taxon>Eukaryota</taxon>
        <taxon>Metazoa</taxon>
        <taxon>Spiralia</taxon>
        <taxon>Lophotrochozoa</taxon>
        <taxon>Platyhelminthes</taxon>
        <taxon>Cestoda</taxon>
        <taxon>Eucestoda</taxon>
        <taxon>Cyclophyllidea</taxon>
        <taxon>Hymenolepididae</taxon>
        <taxon>Rodentolepis</taxon>
    </lineage>
</organism>
<dbReference type="EMBL" id="UZAE01012344">
    <property type="protein sequence ID" value="VDO04663.1"/>
    <property type="molecule type" value="Genomic_DNA"/>
</dbReference>
<dbReference type="STRING" id="102285.A0A158QI39"/>
<dbReference type="Proteomes" id="UP000278807">
    <property type="component" value="Unassembled WGS sequence"/>
</dbReference>
<dbReference type="OrthoDB" id="10023333at2759"/>
<evidence type="ECO:0000313" key="3">
    <source>
        <dbReference type="Proteomes" id="UP000278807"/>
    </source>
</evidence>
<feature type="compositionally biased region" description="Low complexity" evidence="1">
    <location>
        <begin position="74"/>
        <end position="118"/>
    </location>
</feature>
<reference evidence="2 3" key="2">
    <citation type="submission" date="2018-11" db="EMBL/GenBank/DDBJ databases">
        <authorList>
            <consortium name="Pathogen Informatics"/>
        </authorList>
    </citation>
    <scope>NUCLEOTIDE SEQUENCE [LARGE SCALE GENOMIC DNA]</scope>
</reference>
<proteinExistence type="predicted"/>
<feature type="region of interest" description="Disordered" evidence="1">
    <location>
        <begin position="378"/>
        <end position="397"/>
    </location>
</feature>
<feature type="compositionally biased region" description="Polar residues" evidence="1">
    <location>
        <begin position="148"/>
        <end position="173"/>
    </location>
</feature>
<keyword evidence="3" id="KW-1185">Reference proteome</keyword>
<dbReference type="WBParaSite" id="HNAJ_0000863501-mRNA-1">
    <property type="protein sequence ID" value="HNAJ_0000863501-mRNA-1"/>
    <property type="gene ID" value="HNAJ_0000863501"/>
</dbReference>
<name>A0A158QI39_RODNA</name>
<evidence type="ECO:0000313" key="4">
    <source>
        <dbReference type="WBParaSite" id="HNAJ_0000863501-mRNA-1"/>
    </source>
</evidence>